<reference evidence="3 4" key="1">
    <citation type="submission" date="2011-09" db="EMBL/GenBank/DDBJ databases">
        <title>The Genome Sequence of Bacillus smithii 7_3_47FAA.</title>
        <authorList>
            <consortium name="The Broad Institute Genome Sequencing Platform"/>
            <person name="Earl A."/>
            <person name="Ward D."/>
            <person name="Feldgarden M."/>
            <person name="Gevers D."/>
            <person name="Daigneault M."/>
            <person name="Strauss J."/>
            <person name="Allen-Vercoe E."/>
            <person name="Young S.K."/>
            <person name="Zeng Q."/>
            <person name="Gargeya S."/>
            <person name="Fitzgerald M."/>
            <person name="Haas B."/>
            <person name="Abouelleil A."/>
            <person name="Alvarado L."/>
            <person name="Arachchi H.M."/>
            <person name="Berlin A."/>
            <person name="Brown A."/>
            <person name="Chapman S.B."/>
            <person name="Chen Z."/>
            <person name="Dunbar C."/>
            <person name="Freedman E."/>
            <person name="Gearin G."/>
            <person name="Goldberg J."/>
            <person name="Griggs A."/>
            <person name="Gujja S."/>
            <person name="Heiman D."/>
            <person name="Howarth C."/>
            <person name="Larson L."/>
            <person name="Lui A."/>
            <person name="MacDonald P.J.P."/>
            <person name="Montmayeur A."/>
            <person name="Murphy C."/>
            <person name="Neiman D."/>
            <person name="Pearson M."/>
            <person name="Priest M."/>
            <person name="Roberts A."/>
            <person name="Saif S."/>
            <person name="Shea T."/>
            <person name="Shenoy N."/>
            <person name="Sisk P."/>
            <person name="Stolte C."/>
            <person name="Sykes S."/>
            <person name="Wortman J."/>
            <person name="Nusbaum C."/>
            <person name="Birren B."/>
        </authorList>
    </citation>
    <scope>NUCLEOTIDE SEQUENCE [LARGE SCALE GENOMIC DNA]</scope>
    <source>
        <strain evidence="3 4">7_3_47FAA</strain>
    </source>
</reference>
<gene>
    <name evidence="3" type="ORF">HMPREF1015_00344</name>
</gene>
<evidence type="ECO:0000259" key="2">
    <source>
        <dbReference type="Pfam" id="PF13649"/>
    </source>
</evidence>
<evidence type="ECO:0000256" key="1">
    <source>
        <dbReference type="ARBA" id="ARBA00022679"/>
    </source>
</evidence>
<dbReference type="AlphaFoldDB" id="G9QPX7"/>
<dbReference type="GO" id="GO:0016740">
    <property type="term" value="F:transferase activity"/>
    <property type="evidence" value="ECO:0007669"/>
    <property type="project" value="UniProtKB-KW"/>
</dbReference>
<dbReference type="RefSeq" id="WP_003355431.1">
    <property type="nucleotide sequence ID" value="NZ_JH414764.1"/>
</dbReference>
<dbReference type="PANTHER" id="PTHR43861">
    <property type="entry name" value="TRANS-ACONITATE 2-METHYLTRANSFERASE-RELATED"/>
    <property type="match status" value="1"/>
</dbReference>
<keyword evidence="1" id="KW-0808">Transferase</keyword>
<dbReference type="SUPFAM" id="SSF53335">
    <property type="entry name" value="S-adenosyl-L-methionine-dependent methyltransferases"/>
    <property type="match status" value="1"/>
</dbReference>
<dbReference type="CDD" id="cd02440">
    <property type="entry name" value="AdoMet_MTases"/>
    <property type="match status" value="1"/>
</dbReference>
<accession>G9QPX7</accession>
<dbReference type="Proteomes" id="UP000011747">
    <property type="component" value="Unassembled WGS sequence"/>
</dbReference>
<dbReference type="Pfam" id="PF13649">
    <property type="entry name" value="Methyltransf_25"/>
    <property type="match status" value="1"/>
</dbReference>
<organism evidence="3 4">
    <name type="scientific">Bacillus smithii 7_3_47FAA</name>
    <dbReference type="NCBI Taxonomy" id="665952"/>
    <lineage>
        <taxon>Bacteria</taxon>
        <taxon>Bacillati</taxon>
        <taxon>Bacillota</taxon>
        <taxon>Bacilli</taxon>
        <taxon>Bacillales</taxon>
        <taxon>Bacillaceae</taxon>
        <taxon>Bacillus</taxon>
    </lineage>
</organism>
<evidence type="ECO:0000313" key="4">
    <source>
        <dbReference type="Proteomes" id="UP000011747"/>
    </source>
</evidence>
<dbReference type="Gene3D" id="3.40.50.150">
    <property type="entry name" value="Vaccinia Virus protein VP39"/>
    <property type="match status" value="1"/>
</dbReference>
<dbReference type="PATRIC" id="fig|665952.3.peg.3246"/>
<keyword evidence="4" id="KW-1185">Reference proteome</keyword>
<dbReference type="InterPro" id="IPR041698">
    <property type="entry name" value="Methyltransf_25"/>
</dbReference>
<protein>
    <recommendedName>
        <fullName evidence="2">Methyltransferase domain-containing protein</fullName>
    </recommendedName>
</protein>
<evidence type="ECO:0000313" key="3">
    <source>
        <dbReference type="EMBL" id="EHL73516.1"/>
    </source>
</evidence>
<sequence length="250" mass="29472">MTYERFALIYDDLMEDAPYDAWIAFLDRHMKKHGNGGARILDLACGTGELTVRLAEKGWKTTGVDLSETMLIVAQQKISEHGFHVPLFQQDMRELEGLGRFDGIVMFCDSLNYLLKEEDVLRTFERIYQHLEDEGLFMFDVHSLYKMNHVFLHHTYAFNDEDASYIWNCFPGEQENSVEHELTFFVRQQENGLYERFDEFHVQRTFPIAEYQKWLEQCGFQVLQISADFTDDPPLEQSERIFFVCKKLSS</sequence>
<comment type="caution">
    <text evidence="3">The sequence shown here is derived from an EMBL/GenBank/DDBJ whole genome shotgun (WGS) entry which is preliminary data.</text>
</comment>
<dbReference type="EMBL" id="ACWF01000157">
    <property type="protein sequence ID" value="EHL73516.1"/>
    <property type="molecule type" value="Genomic_DNA"/>
</dbReference>
<proteinExistence type="predicted"/>
<dbReference type="HOGENOM" id="CLU_069129_5_2_9"/>
<feature type="domain" description="Methyltransferase" evidence="2">
    <location>
        <begin position="40"/>
        <end position="135"/>
    </location>
</feature>
<dbReference type="Gene3D" id="2.20.25.110">
    <property type="entry name" value="S-adenosyl-L-methionine-dependent methyltransferases"/>
    <property type="match status" value="1"/>
</dbReference>
<dbReference type="InterPro" id="IPR029063">
    <property type="entry name" value="SAM-dependent_MTases_sf"/>
</dbReference>
<name>G9QPX7_9BACI</name>